<feature type="signal peptide" evidence="1">
    <location>
        <begin position="1"/>
        <end position="25"/>
    </location>
</feature>
<evidence type="ECO:0000256" key="1">
    <source>
        <dbReference type="SAM" id="SignalP"/>
    </source>
</evidence>
<comment type="caution">
    <text evidence="2">The sequence shown here is derived from an EMBL/GenBank/DDBJ whole genome shotgun (WGS) entry which is preliminary data.</text>
</comment>
<dbReference type="EMBL" id="JACSIT010000153">
    <property type="protein sequence ID" value="MBC6996607.1"/>
    <property type="molecule type" value="Genomic_DNA"/>
</dbReference>
<feature type="chain" id="PRO_5036720731" evidence="1">
    <location>
        <begin position="26"/>
        <end position="119"/>
    </location>
</feature>
<gene>
    <name evidence="2" type="ORF">H9S92_20720</name>
</gene>
<keyword evidence="1" id="KW-0732">Signal</keyword>
<evidence type="ECO:0000313" key="3">
    <source>
        <dbReference type="Proteomes" id="UP000650081"/>
    </source>
</evidence>
<reference evidence="2" key="1">
    <citation type="submission" date="2020-08" db="EMBL/GenBank/DDBJ databases">
        <title>Lewinella bacteria from marine environments.</title>
        <authorList>
            <person name="Zhong Y."/>
        </authorList>
    </citation>
    <scope>NUCLEOTIDE SEQUENCE</scope>
    <source>
        <strain evidence="2">KCTC 42187</strain>
    </source>
</reference>
<accession>A0A923PTM7</accession>
<dbReference type="RefSeq" id="WP_187468611.1">
    <property type="nucleotide sequence ID" value="NZ_JACSIT010000153.1"/>
</dbReference>
<sequence>MKSAWVFVFGIVLTLLAGPAAPLSAASVLPASAADTALAEAPGTATAPHFLAPPASDLLEFFDTEELQEKEAESVPSPDRPRWWPTEDRVVFCSPLWDIALLLPRGKRYLLFHALKVYC</sequence>
<evidence type="ECO:0000313" key="2">
    <source>
        <dbReference type="EMBL" id="MBC6996607.1"/>
    </source>
</evidence>
<organism evidence="2 3">
    <name type="scientific">Neolewinella lacunae</name>
    <dbReference type="NCBI Taxonomy" id="1517758"/>
    <lineage>
        <taxon>Bacteria</taxon>
        <taxon>Pseudomonadati</taxon>
        <taxon>Bacteroidota</taxon>
        <taxon>Saprospiria</taxon>
        <taxon>Saprospirales</taxon>
        <taxon>Lewinellaceae</taxon>
        <taxon>Neolewinella</taxon>
    </lineage>
</organism>
<protein>
    <submittedName>
        <fullName evidence="2">Uncharacterized protein</fullName>
    </submittedName>
</protein>
<proteinExistence type="predicted"/>
<keyword evidence="3" id="KW-1185">Reference proteome</keyword>
<name>A0A923PTM7_9BACT</name>
<dbReference type="AlphaFoldDB" id="A0A923PTM7"/>
<dbReference type="Proteomes" id="UP000650081">
    <property type="component" value="Unassembled WGS sequence"/>
</dbReference>